<protein>
    <submittedName>
        <fullName evidence="1">Uncharacterized protein</fullName>
    </submittedName>
</protein>
<name>X1U0V6_9ZZZZ</name>
<sequence length="42" mass="5155">MTKEYFLSALKDIIERAERKRKYMDSIVDDVQELIDEFQEEE</sequence>
<evidence type="ECO:0000313" key="1">
    <source>
        <dbReference type="EMBL" id="GAJ11188.1"/>
    </source>
</evidence>
<gene>
    <name evidence="1" type="ORF">S12H4_54553</name>
</gene>
<organism evidence="1">
    <name type="scientific">marine sediment metagenome</name>
    <dbReference type="NCBI Taxonomy" id="412755"/>
    <lineage>
        <taxon>unclassified sequences</taxon>
        <taxon>metagenomes</taxon>
        <taxon>ecological metagenomes</taxon>
    </lineage>
</organism>
<dbReference type="AlphaFoldDB" id="X1U0V6"/>
<dbReference type="EMBL" id="BARW01034885">
    <property type="protein sequence ID" value="GAJ11188.1"/>
    <property type="molecule type" value="Genomic_DNA"/>
</dbReference>
<accession>X1U0V6</accession>
<proteinExistence type="predicted"/>
<reference evidence="1" key="1">
    <citation type="journal article" date="2014" name="Front. Microbiol.">
        <title>High frequency of phylogenetically diverse reductive dehalogenase-homologous genes in deep subseafloor sedimentary metagenomes.</title>
        <authorList>
            <person name="Kawai M."/>
            <person name="Futagami T."/>
            <person name="Toyoda A."/>
            <person name="Takaki Y."/>
            <person name="Nishi S."/>
            <person name="Hori S."/>
            <person name="Arai W."/>
            <person name="Tsubouchi T."/>
            <person name="Morono Y."/>
            <person name="Uchiyama I."/>
            <person name="Ito T."/>
            <person name="Fujiyama A."/>
            <person name="Inagaki F."/>
            <person name="Takami H."/>
        </authorList>
    </citation>
    <scope>NUCLEOTIDE SEQUENCE</scope>
    <source>
        <strain evidence="1">Expedition CK06-06</strain>
    </source>
</reference>
<comment type="caution">
    <text evidence="1">The sequence shown here is derived from an EMBL/GenBank/DDBJ whole genome shotgun (WGS) entry which is preliminary data.</text>
</comment>